<sequence>MLGVGARRVGGGLLLNGEWAALARTGREDVGRGSEMAEAATAETGKVVQFRVLGYLRYVVRYTEYLQKDPRRYDTTRLELEQQALHCYLPLGTTQKYLPSPLLDPRCLTVPTASCLLCGLLPQNPERLDKTGWMGWRGKRSDRVFRMAGERPGRRQRRESPKWTGGLPLGECGCVNEGDDALQVINKSFCASSSSSGALA</sequence>
<dbReference type="AlphaFoldDB" id="A0AAD8XL81"/>
<dbReference type="Proteomes" id="UP001244207">
    <property type="component" value="Unassembled WGS sequence"/>
</dbReference>
<evidence type="ECO:0000313" key="2">
    <source>
        <dbReference type="Proteomes" id="UP001244207"/>
    </source>
</evidence>
<dbReference type="GeneID" id="85386303"/>
<dbReference type="RefSeq" id="XP_060369522.1">
    <property type="nucleotide sequence ID" value="XM_060502404.1"/>
</dbReference>
<organism evidence="1 2">
    <name type="scientific">Glomerella acutata</name>
    <name type="common">Colletotrichum acutatum</name>
    <dbReference type="NCBI Taxonomy" id="27357"/>
    <lineage>
        <taxon>Eukaryota</taxon>
        <taxon>Fungi</taxon>
        <taxon>Dikarya</taxon>
        <taxon>Ascomycota</taxon>
        <taxon>Pezizomycotina</taxon>
        <taxon>Sordariomycetes</taxon>
        <taxon>Hypocreomycetidae</taxon>
        <taxon>Glomerellales</taxon>
        <taxon>Glomerellaceae</taxon>
        <taxon>Colletotrichum</taxon>
        <taxon>Colletotrichum acutatum species complex</taxon>
    </lineage>
</organism>
<accession>A0AAD8XL81</accession>
<protein>
    <submittedName>
        <fullName evidence="1">Uncharacterized protein</fullName>
    </submittedName>
</protein>
<keyword evidence="2" id="KW-1185">Reference proteome</keyword>
<comment type="caution">
    <text evidence="1">The sequence shown here is derived from an EMBL/GenBank/DDBJ whole genome shotgun (WGS) entry which is preliminary data.</text>
</comment>
<reference evidence="1" key="1">
    <citation type="submission" date="2021-12" db="EMBL/GenBank/DDBJ databases">
        <title>Comparative genomics, transcriptomics and evolutionary studies reveal genomic signatures of adaptation to plant cell wall in hemibiotrophic fungi.</title>
        <authorList>
            <consortium name="DOE Joint Genome Institute"/>
            <person name="Baroncelli R."/>
            <person name="Diaz J.F."/>
            <person name="Benocci T."/>
            <person name="Peng M."/>
            <person name="Battaglia E."/>
            <person name="Haridas S."/>
            <person name="Andreopoulos W."/>
            <person name="Labutti K."/>
            <person name="Pangilinan J."/>
            <person name="Floch G.L."/>
            <person name="Makela M.R."/>
            <person name="Henrissat B."/>
            <person name="Grigoriev I.V."/>
            <person name="Crouch J.A."/>
            <person name="De Vries R.P."/>
            <person name="Sukno S.A."/>
            <person name="Thon M.R."/>
        </authorList>
    </citation>
    <scope>NUCLEOTIDE SEQUENCE</scope>
    <source>
        <strain evidence="1">CBS 112980</strain>
    </source>
</reference>
<dbReference type="EMBL" id="JAHMHS010000011">
    <property type="protein sequence ID" value="KAK1729467.1"/>
    <property type="molecule type" value="Genomic_DNA"/>
</dbReference>
<proteinExistence type="predicted"/>
<evidence type="ECO:0000313" key="1">
    <source>
        <dbReference type="EMBL" id="KAK1729467.1"/>
    </source>
</evidence>
<name>A0AAD8XL81_GLOAC</name>
<gene>
    <name evidence="1" type="ORF">BDZ83DRAFT_32848</name>
</gene>